<keyword evidence="1" id="KW-1133">Transmembrane helix</keyword>
<proteinExistence type="predicted"/>
<keyword evidence="1" id="KW-0812">Transmembrane</keyword>
<evidence type="ECO:0000313" key="3">
    <source>
        <dbReference type="Proteomes" id="UP000003688"/>
    </source>
</evidence>
<evidence type="ECO:0000256" key="1">
    <source>
        <dbReference type="SAM" id="Phobius"/>
    </source>
</evidence>
<feature type="transmembrane region" description="Helical" evidence="1">
    <location>
        <begin position="110"/>
        <end position="129"/>
    </location>
</feature>
<evidence type="ECO:0000313" key="2">
    <source>
        <dbReference type="EMBL" id="EEF63036.1"/>
    </source>
</evidence>
<dbReference type="Proteomes" id="UP000003688">
    <property type="component" value="Unassembled WGS sequence"/>
</dbReference>
<gene>
    <name evidence="2" type="ORF">Cflav_PD5671</name>
</gene>
<comment type="caution">
    <text evidence="2">The sequence shown here is derived from an EMBL/GenBank/DDBJ whole genome shotgun (WGS) entry which is preliminary data.</text>
</comment>
<keyword evidence="3" id="KW-1185">Reference proteome</keyword>
<keyword evidence="1" id="KW-0472">Membrane</keyword>
<reference evidence="2 3" key="1">
    <citation type="journal article" date="2011" name="J. Bacteriol.">
        <title>Genome sequence of 'Pedosphaera parvula' Ellin514, an aerobic Verrucomicrobial isolate from pasture soil.</title>
        <authorList>
            <person name="Kant R."/>
            <person name="van Passel M.W."/>
            <person name="Sangwan P."/>
            <person name="Palva A."/>
            <person name="Lucas S."/>
            <person name="Copeland A."/>
            <person name="Lapidus A."/>
            <person name="Glavina Del Rio T."/>
            <person name="Dalin E."/>
            <person name="Tice H."/>
            <person name="Bruce D."/>
            <person name="Goodwin L."/>
            <person name="Pitluck S."/>
            <person name="Chertkov O."/>
            <person name="Larimer F.W."/>
            <person name="Land M.L."/>
            <person name="Hauser L."/>
            <person name="Brettin T.S."/>
            <person name="Detter J.C."/>
            <person name="Han S."/>
            <person name="de Vos W.M."/>
            <person name="Janssen P.H."/>
            <person name="Smidt H."/>
        </authorList>
    </citation>
    <scope>NUCLEOTIDE SEQUENCE [LARGE SCALE GENOMIC DNA]</scope>
    <source>
        <strain evidence="2 3">Ellin514</strain>
    </source>
</reference>
<dbReference type="AlphaFoldDB" id="B9XAK1"/>
<sequence precursor="true">MITLRSMAKDRKDVLALWAVSLGLLSGKSQGFLRGLISRPQSKVMCAEELIVRHTAVRISWFGWVKYWLYWSFFASFSNLEKQVDYLFASMLSKLNFIESPHKYCIPLSTHLRVAIGFLCILNFFAIPLRKLNSSKV</sequence>
<accession>B9XAK1</accession>
<protein>
    <submittedName>
        <fullName evidence="2">Uncharacterized protein</fullName>
    </submittedName>
</protein>
<name>B9XAK1_PEDPL</name>
<dbReference type="EMBL" id="ABOX02000002">
    <property type="protein sequence ID" value="EEF63036.1"/>
    <property type="molecule type" value="Genomic_DNA"/>
</dbReference>
<organism evidence="2 3">
    <name type="scientific">Pedosphaera parvula (strain Ellin514)</name>
    <dbReference type="NCBI Taxonomy" id="320771"/>
    <lineage>
        <taxon>Bacteria</taxon>
        <taxon>Pseudomonadati</taxon>
        <taxon>Verrucomicrobiota</taxon>
        <taxon>Pedosphaerae</taxon>
        <taxon>Pedosphaerales</taxon>
        <taxon>Pedosphaeraceae</taxon>
        <taxon>Pedosphaera</taxon>
    </lineage>
</organism>